<dbReference type="PANTHER" id="PTHR46580:SF4">
    <property type="entry name" value="ATP_GTP-BINDING PROTEIN"/>
    <property type="match status" value="1"/>
</dbReference>
<dbReference type="SUPFAM" id="SSF69318">
    <property type="entry name" value="Integrin alpha N-terminal domain"/>
    <property type="match status" value="3"/>
</dbReference>
<gene>
    <name evidence="3" type="ORF">OMM_02878</name>
</gene>
<dbReference type="InterPro" id="IPR036116">
    <property type="entry name" value="FN3_sf"/>
</dbReference>
<dbReference type="PROSITE" id="PS50853">
    <property type="entry name" value="FN3"/>
    <property type="match status" value="2"/>
</dbReference>
<proteinExistence type="predicted"/>
<dbReference type="InterPro" id="IPR013783">
    <property type="entry name" value="Ig-like_fold"/>
</dbReference>
<accession>A0A1V1P806</accession>
<dbReference type="EMBL" id="ATBP01000346">
    <property type="protein sequence ID" value="ETR70928.1"/>
    <property type="molecule type" value="Genomic_DNA"/>
</dbReference>
<keyword evidence="1" id="KW-0732">Signal</keyword>
<sequence length="2068" mass="217134">MTTSGTDLINEHATALTLTAQVDHVCLISNGQHWISLSANLEKVLDDLQAHSQMSNLTVDNTAILNTIIGENLALTQSVIANAASVTELTVYGHASLSHIVGETVFITSTVRFLDQTLQLANTSLISTASQSQQISLPDASGIVLVTPDGHITDGSITSQKIADHTISGDDIASQAVDYTHIASGAITDEKLNLSSIHADTIVLDDFISAHSAQLTSLSVYHLATMNTLSTNDLLITDTVSILDESIQLSNTTMISTATMARVITLPDVSGIVLITPDGQITDGSITSVKIADATITGIDLAANAVNYSHIASGAVTDDKLNLSAIEADTLTLNELLLSDTASFTKLTVDQDATILALSAESLLVTENVRLLNDAITISNTTLISTATQAQTISLPDASGIVLITPDGQIVDGSITSQKITDKTITGSDLSASAVDYTHIASGAVTDDKLNLSSIHADSITLTHSISANDAAYSLLTVYDDAKLNTLSAETLLVTDTVQFTNESITLSNTTFISTATSSQRISLPDASGIVVITPDGQITDGSITSEKIADATISGLDLSDNAVDYTHIAAGAITDDKLNISDMHADTLTLDQSITASAAQLISLTVYGVSTMDTLSTNSLLITGTVRLLDESLMISNTHVISIATQAQTITIPDASGIVLLIPDTGQNGKALISNGDGTFTWGTVASSGGSSCVSVVTADTTLTSDDCGIFQVSGNTTLTLPDPSTVSGQNIIINKTDVGNVVTVLGNINGQPDALLEYQYNYISLISDGIGYYIVGENREQPNTIPPTVGGSGQLYIMTVAANSVTLTWIAASDDETSQSSLRYCVYTATTNTIQSVNDIYSNGTAVSSWASGITSVVAENLSGGTLYYFNVLVRDSSGNQSAYNAISETTLIFADSGIVLDGIDNSSVIWGDYDNDGDPDLLLNGQLPDNSGLCKIYTNDGTGGFSDSGIVLPDVYYSSVAWGDYDNDNDLDLLITGETVSGNISVIYENNGAGGFSEASGITLTAIRSSAVAFGDYDNDSDKDILMAGYDDSQYVSKIYSNMGSGDFQESGISLVGVGNGPSVDWGDYDNDGDLDILLTGMGGSRTSKVYQNNGNGGFSDSGISLPGVYLSAASWGDYDQDGFLDILLTGDTSSGRISKIYRNNQAGGFSEALSLSGVAYSSSDWGDYDNDGDMDILIAGRDVSDNQISRVYTNMGSGTFQESSLAVLPGVENASVSWTDYDNDGDLDLLISGKNAAGTKITKIYKNALNSVNTAPSAPQNLSQTVSGLTASLSWSASSDAETSYTGLTYNIRMGSSPGGTNIVSPMAITATGQLLIPKTGHIQTCSYTLSNLPTGTYYWSVQSVDNGLKGSAFGSEQSFVIIDNAPTISGDTSLYSTVVSSSSVSLTWVAATDDISLPSALEYRVYSSTSDNMNSLTDTENNGTPIGNWESGIGSKTITGLSRETLYYFSVIVRDSGGNKALYDTIRIFITIVPDTESPIPGDGGTLNASNAGSSGFVLAWTTASDNQTSLLNLQYRVYISTSNNMNSITDTEANGTAFGNWESGITTVTLSGLDMGTLYFVTVITKDMTGNKAKYNTISETTTSLFSDSIYILPPLLGASVAWGDYDSDGDYDIVLSGDGYFCSIYVNDGAGNLTYSSYSMPNISSSCVSWVDYDNDGDLDLLVLGSEIGTGVTISSLHINSGGGNLSETETSIDLFKHPNFDLGDYDNDGNVDLLISGFPINLGIVGPKSTYLYRNNGTGSFVNSNESITGTHGPLSFIDHDNDHDLDFIIAGTGNTVEFYENNGTGNFSGSDFFSEKASESAIIGSGDYNNDGYLDILIGTAEDAPKSSTTLYQNNTTGGFSEAEGITLTSVYGGDAAWGDYDNDGDLDLALCGMNYEEVMNAVCMIYQNNGADGFSAMNNISLLPVVNSTVDWVDYDNDGDLDLLITGMDFGNYSKNTILYKNNLNIPNTAPSVPGNLSSTVTGSDVTFSWTAASDAETVSSNGLSYNIRVGTTSGGCDIVSPQSLASGKQLIPEKGKIQGLGYYLKNLSSGTYYWSVQAIDTGLTGGAFAAEQTFEVQ</sequence>
<dbReference type="CDD" id="cd00063">
    <property type="entry name" value="FN3"/>
    <property type="match status" value="1"/>
</dbReference>
<feature type="domain" description="Fibronectin type-III" evidence="2">
    <location>
        <begin position="1488"/>
        <end position="1592"/>
    </location>
</feature>
<dbReference type="Gene3D" id="2.130.10.130">
    <property type="entry name" value="Integrin alpha, N-terminal"/>
    <property type="match status" value="2"/>
</dbReference>
<name>A0A1V1P806_9BACT</name>
<dbReference type="SMART" id="SM00060">
    <property type="entry name" value="FN3"/>
    <property type="match status" value="5"/>
</dbReference>
<dbReference type="InterPro" id="IPR028994">
    <property type="entry name" value="Integrin_alpha_N"/>
</dbReference>
<dbReference type="InterPro" id="IPR013517">
    <property type="entry name" value="FG-GAP"/>
</dbReference>
<protein>
    <recommendedName>
        <fullName evidence="2">Fibronectin type-III domain-containing protein</fullName>
    </recommendedName>
</protein>
<evidence type="ECO:0000259" key="2">
    <source>
        <dbReference type="PROSITE" id="PS50853"/>
    </source>
</evidence>
<comment type="caution">
    <text evidence="3">The sequence shown here is derived from an EMBL/GenBank/DDBJ whole genome shotgun (WGS) entry which is preliminary data.</text>
</comment>
<dbReference type="Pfam" id="PF13517">
    <property type="entry name" value="FG-GAP_3"/>
    <property type="match status" value="6"/>
</dbReference>
<dbReference type="InterPro" id="IPR003961">
    <property type="entry name" value="FN3_dom"/>
</dbReference>
<evidence type="ECO:0000256" key="1">
    <source>
        <dbReference type="ARBA" id="ARBA00022729"/>
    </source>
</evidence>
<feature type="domain" description="Fibronectin type-III" evidence="2">
    <location>
        <begin position="1375"/>
        <end position="1480"/>
    </location>
</feature>
<evidence type="ECO:0000313" key="3">
    <source>
        <dbReference type="EMBL" id="ETR70928.1"/>
    </source>
</evidence>
<reference evidence="4" key="1">
    <citation type="submission" date="2012-11" db="EMBL/GenBank/DDBJ databases">
        <authorList>
            <person name="Lucero-Rivera Y.E."/>
            <person name="Tovar-Ramirez D."/>
        </authorList>
    </citation>
    <scope>NUCLEOTIDE SEQUENCE [LARGE SCALE GENOMIC DNA]</scope>
    <source>
        <strain evidence="4">Araruama</strain>
    </source>
</reference>
<dbReference type="Gene3D" id="2.60.40.10">
    <property type="entry name" value="Immunoglobulins"/>
    <property type="match status" value="5"/>
</dbReference>
<dbReference type="PANTHER" id="PTHR46580">
    <property type="entry name" value="SENSOR KINASE-RELATED"/>
    <property type="match status" value="1"/>
</dbReference>
<dbReference type="SUPFAM" id="SSF49265">
    <property type="entry name" value="Fibronectin type III"/>
    <property type="match status" value="2"/>
</dbReference>
<dbReference type="Proteomes" id="UP000189670">
    <property type="component" value="Unassembled WGS sequence"/>
</dbReference>
<organism evidence="3 4">
    <name type="scientific">Candidatus Magnetoglobus multicellularis str. Araruama</name>
    <dbReference type="NCBI Taxonomy" id="890399"/>
    <lineage>
        <taxon>Bacteria</taxon>
        <taxon>Pseudomonadati</taxon>
        <taxon>Thermodesulfobacteriota</taxon>
        <taxon>Desulfobacteria</taxon>
        <taxon>Desulfobacterales</taxon>
        <taxon>Desulfobacteraceae</taxon>
        <taxon>Candidatus Magnetoglobus</taxon>
    </lineage>
</organism>
<evidence type="ECO:0000313" key="4">
    <source>
        <dbReference type="Proteomes" id="UP000189670"/>
    </source>
</evidence>